<gene>
    <name evidence="2" type="ORF">Tcan_16185</name>
</gene>
<reference evidence="2 3" key="1">
    <citation type="submission" date="2014-11" db="EMBL/GenBank/DDBJ databases">
        <title>Genetic blueprint of the zoonotic pathogen Toxocara canis.</title>
        <authorList>
            <person name="Zhu X.-Q."/>
            <person name="Korhonen P.K."/>
            <person name="Cai H."/>
            <person name="Young N.D."/>
            <person name="Nejsum P."/>
            <person name="von Samson-Himmelstjerna G."/>
            <person name="Boag P.R."/>
            <person name="Tan P."/>
            <person name="Li Q."/>
            <person name="Min J."/>
            <person name="Yang Y."/>
            <person name="Wang X."/>
            <person name="Fang X."/>
            <person name="Hall R.S."/>
            <person name="Hofmann A."/>
            <person name="Sternberg P.W."/>
            <person name="Jex A.R."/>
            <person name="Gasser R.B."/>
        </authorList>
    </citation>
    <scope>NUCLEOTIDE SEQUENCE [LARGE SCALE GENOMIC DNA]</scope>
    <source>
        <strain evidence="2">PN_DK_2014</strain>
    </source>
</reference>
<feature type="non-terminal residue" evidence="2">
    <location>
        <position position="1"/>
    </location>
</feature>
<feature type="compositionally biased region" description="Basic and acidic residues" evidence="1">
    <location>
        <begin position="347"/>
        <end position="356"/>
    </location>
</feature>
<feature type="compositionally biased region" description="Basic residues" evidence="1">
    <location>
        <begin position="329"/>
        <end position="346"/>
    </location>
</feature>
<sequence length="366" mass="41628">EVFGYVGHGSVDTVLRNAHPIDGTKLLKLNEMTDGEVAACLLNLVYPRAFSRESLHGIDVSCELRNNKDLFLEAAFAQQFIAKKEGMLLADAEDAIFHMFAFVPQNDGKMMLLHDGFCYDVTAYFEKHVWNLDGNGHRRATFVHLLESASFKMRDGCMYAVVADKKLIIARELKQLQQLYSEKYGNYEIDKSMTPEDWADMSSLNASISEAEAFELEVDDENSPQGINKKKSEKVQAAADSSALQSDERYELFQQIEQLEKKLWLEQERFEYSMIPGEDVREARNSFYKAIVLSCTENAPKTTSKAGERTRNEAKSTVTPLKETNKGNVSRRKSATPKQSSKRAAKWHSESRDSRCHHVTSKRRRT</sequence>
<accession>A0A0B2VHM3</accession>
<dbReference type="Proteomes" id="UP000031036">
    <property type="component" value="Unassembled WGS sequence"/>
</dbReference>
<evidence type="ECO:0000313" key="3">
    <source>
        <dbReference type="Proteomes" id="UP000031036"/>
    </source>
</evidence>
<protein>
    <submittedName>
        <fullName evidence="2">Uncharacterized protein</fullName>
    </submittedName>
</protein>
<dbReference type="OMA" id="QNFIFTK"/>
<feature type="region of interest" description="Disordered" evidence="1">
    <location>
        <begin position="217"/>
        <end position="241"/>
    </location>
</feature>
<dbReference type="EMBL" id="JPKZ01001610">
    <property type="protein sequence ID" value="KHN81033.1"/>
    <property type="molecule type" value="Genomic_DNA"/>
</dbReference>
<comment type="caution">
    <text evidence="2">The sequence shown here is derived from an EMBL/GenBank/DDBJ whole genome shotgun (WGS) entry which is preliminary data.</text>
</comment>
<organism evidence="2 3">
    <name type="scientific">Toxocara canis</name>
    <name type="common">Canine roundworm</name>
    <dbReference type="NCBI Taxonomy" id="6265"/>
    <lineage>
        <taxon>Eukaryota</taxon>
        <taxon>Metazoa</taxon>
        <taxon>Ecdysozoa</taxon>
        <taxon>Nematoda</taxon>
        <taxon>Chromadorea</taxon>
        <taxon>Rhabditida</taxon>
        <taxon>Spirurina</taxon>
        <taxon>Ascaridomorpha</taxon>
        <taxon>Ascaridoidea</taxon>
        <taxon>Toxocaridae</taxon>
        <taxon>Toxocara</taxon>
    </lineage>
</organism>
<feature type="compositionally biased region" description="Basic residues" evidence="1">
    <location>
        <begin position="357"/>
        <end position="366"/>
    </location>
</feature>
<feature type="region of interest" description="Disordered" evidence="1">
    <location>
        <begin position="300"/>
        <end position="366"/>
    </location>
</feature>
<name>A0A0B2VHM3_TOXCA</name>
<dbReference type="AlphaFoldDB" id="A0A0B2VHM3"/>
<evidence type="ECO:0000256" key="1">
    <source>
        <dbReference type="SAM" id="MobiDB-lite"/>
    </source>
</evidence>
<proteinExistence type="predicted"/>
<dbReference type="OrthoDB" id="5837840at2759"/>
<keyword evidence="3" id="KW-1185">Reference proteome</keyword>
<evidence type="ECO:0000313" key="2">
    <source>
        <dbReference type="EMBL" id="KHN81033.1"/>
    </source>
</evidence>